<organism evidence="2 3">
    <name type="scientific">Plakobranchus ocellatus</name>
    <dbReference type="NCBI Taxonomy" id="259542"/>
    <lineage>
        <taxon>Eukaryota</taxon>
        <taxon>Metazoa</taxon>
        <taxon>Spiralia</taxon>
        <taxon>Lophotrochozoa</taxon>
        <taxon>Mollusca</taxon>
        <taxon>Gastropoda</taxon>
        <taxon>Heterobranchia</taxon>
        <taxon>Euthyneura</taxon>
        <taxon>Panpulmonata</taxon>
        <taxon>Sacoglossa</taxon>
        <taxon>Placobranchoidea</taxon>
        <taxon>Plakobranchidae</taxon>
        <taxon>Plakobranchus</taxon>
    </lineage>
</organism>
<name>A0AAV4B3F0_9GAST</name>
<comment type="caution">
    <text evidence="2">The sequence shown here is derived from an EMBL/GenBank/DDBJ whole genome shotgun (WGS) entry which is preliminary data.</text>
</comment>
<reference evidence="2 3" key="1">
    <citation type="journal article" date="2021" name="Elife">
        <title>Chloroplast acquisition without the gene transfer in kleptoplastic sea slugs, Plakobranchus ocellatus.</title>
        <authorList>
            <person name="Maeda T."/>
            <person name="Takahashi S."/>
            <person name="Yoshida T."/>
            <person name="Shimamura S."/>
            <person name="Takaki Y."/>
            <person name="Nagai Y."/>
            <person name="Toyoda A."/>
            <person name="Suzuki Y."/>
            <person name="Arimoto A."/>
            <person name="Ishii H."/>
            <person name="Satoh N."/>
            <person name="Nishiyama T."/>
            <person name="Hasebe M."/>
            <person name="Maruyama T."/>
            <person name="Minagawa J."/>
            <person name="Obokata J."/>
            <person name="Shigenobu S."/>
        </authorList>
    </citation>
    <scope>NUCLEOTIDE SEQUENCE [LARGE SCALE GENOMIC DNA]</scope>
</reference>
<dbReference type="AlphaFoldDB" id="A0AAV4B3F0"/>
<keyword evidence="3" id="KW-1185">Reference proteome</keyword>
<sequence>MSPCGARGRIGSTVVAAGRKRRPRQMERNLFQSLNVPLDDDDYENGNLSDEVELSDEDEWVPPCEESKDSESSDEGHTYTELAPANVNIAVPLDGTSNDPYEGEDATSSSNSIVLGKDKH</sequence>
<feature type="compositionally biased region" description="Acidic residues" evidence="1">
    <location>
        <begin position="38"/>
        <end position="60"/>
    </location>
</feature>
<gene>
    <name evidence="2" type="ORF">PoB_004149600</name>
</gene>
<evidence type="ECO:0000313" key="3">
    <source>
        <dbReference type="Proteomes" id="UP000735302"/>
    </source>
</evidence>
<dbReference type="Proteomes" id="UP000735302">
    <property type="component" value="Unassembled WGS sequence"/>
</dbReference>
<evidence type="ECO:0000256" key="1">
    <source>
        <dbReference type="SAM" id="MobiDB-lite"/>
    </source>
</evidence>
<feature type="region of interest" description="Disordered" evidence="1">
    <location>
        <begin position="1"/>
        <end position="120"/>
    </location>
</feature>
<proteinExistence type="predicted"/>
<accession>A0AAV4B3F0</accession>
<protein>
    <submittedName>
        <fullName evidence="2">Uncharacterized protein</fullName>
    </submittedName>
</protein>
<dbReference type="EMBL" id="BLXT01004584">
    <property type="protein sequence ID" value="GFO14991.1"/>
    <property type="molecule type" value="Genomic_DNA"/>
</dbReference>
<evidence type="ECO:0000313" key="2">
    <source>
        <dbReference type="EMBL" id="GFO14991.1"/>
    </source>
</evidence>
<feature type="compositionally biased region" description="Basic and acidic residues" evidence="1">
    <location>
        <begin position="65"/>
        <end position="78"/>
    </location>
</feature>